<protein>
    <submittedName>
        <fullName evidence="3">Sulfurtransferase</fullName>
    </submittedName>
</protein>
<keyword evidence="1" id="KW-0677">Repeat</keyword>
<dbReference type="Proteomes" id="UP000229713">
    <property type="component" value="Unassembled WGS sequence"/>
</dbReference>
<dbReference type="EMBL" id="NKYI01000024">
    <property type="protein sequence ID" value="PIK83139.1"/>
    <property type="molecule type" value="Genomic_DNA"/>
</dbReference>
<dbReference type="InterPro" id="IPR001763">
    <property type="entry name" value="Rhodanese-like_dom"/>
</dbReference>
<accession>A0A855EX00</accession>
<dbReference type="InterPro" id="IPR036873">
    <property type="entry name" value="Rhodanese-like_dom_sf"/>
</dbReference>
<keyword evidence="3" id="KW-0808">Transferase</keyword>
<proteinExistence type="predicted"/>
<dbReference type="AlphaFoldDB" id="A0A855EX00"/>
<evidence type="ECO:0000259" key="2">
    <source>
        <dbReference type="PROSITE" id="PS50206"/>
    </source>
</evidence>
<name>A0A855EX00_RAOOR</name>
<gene>
    <name evidence="3" type="ORF">CFY86_15965</name>
</gene>
<dbReference type="SMART" id="SM00450">
    <property type="entry name" value="RHOD"/>
    <property type="match status" value="4"/>
</dbReference>
<feature type="domain" description="Rhodanese" evidence="2">
    <location>
        <begin position="18"/>
        <end position="108"/>
    </location>
</feature>
<feature type="domain" description="Rhodanese" evidence="2">
    <location>
        <begin position="276"/>
        <end position="474"/>
    </location>
</feature>
<dbReference type="Pfam" id="PF00581">
    <property type="entry name" value="Rhodanese"/>
    <property type="match status" value="4"/>
</dbReference>
<organism evidence="3 4">
    <name type="scientific">Raoultella ornithinolytica</name>
    <name type="common">Klebsiella ornithinolytica</name>
    <dbReference type="NCBI Taxonomy" id="54291"/>
    <lineage>
        <taxon>Bacteria</taxon>
        <taxon>Pseudomonadati</taxon>
        <taxon>Pseudomonadota</taxon>
        <taxon>Gammaproteobacteria</taxon>
        <taxon>Enterobacterales</taxon>
        <taxon>Enterobacteriaceae</taxon>
        <taxon>Klebsiella/Raoultella group</taxon>
        <taxon>Raoultella</taxon>
    </lineage>
</organism>
<dbReference type="InterPro" id="IPR001307">
    <property type="entry name" value="Thiosulphate_STrfase_CS"/>
</dbReference>
<feature type="domain" description="Rhodanese" evidence="2">
    <location>
        <begin position="141"/>
        <end position="232"/>
    </location>
</feature>
<evidence type="ECO:0000256" key="1">
    <source>
        <dbReference type="ARBA" id="ARBA00022737"/>
    </source>
</evidence>
<dbReference type="InterPro" id="IPR051126">
    <property type="entry name" value="Thiosulfate_sulfurtransferase"/>
</dbReference>
<dbReference type="PROSITE" id="PS00380">
    <property type="entry name" value="RHODANESE_1"/>
    <property type="match status" value="1"/>
</dbReference>
<dbReference type="CDD" id="cd01535">
    <property type="entry name" value="4RHOD_Repeat_4"/>
    <property type="match status" value="1"/>
</dbReference>
<dbReference type="GO" id="GO:0004792">
    <property type="term" value="F:thiosulfate-cyanide sulfurtransferase activity"/>
    <property type="evidence" value="ECO:0007669"/>
    <property type="project" value="InterPro"/>
</dbReference>
<comment type="caution">
    <text evidence="3">The sequence shown here is derived from an EMBL/GenBank/DDBJ whole genome shotgun (WGS) entry which is preliminary data.</text>
</comment>
<dbReference type="CDD" id="cd01534">
    <property type="entry name" value="4RHOD_Repeat_3"/>
    <property type="match status" value="1"/>
</dbReference>
<dbReference type="PANTHER" id="PTHR43855">
    <property type="entry name" value="THIOSULFATE SULFURTRANSFERASE"/>
    <property type="match status" value="1"/>
</dbReference>
<evidence type="ECO:0000313" key="4">
    <source>
        <dbReference type="Proteomes" id="UP000229713"/>
    </source>
</evidence>
<dbReference type="Gene3D" id="3.40.250.10">
    <property type="entry name" value="Rhodanese-like domain"/>
    <property type="match status" value="4"/>
</dbReference>
<dbReference type="SUPFAM" id="SSF52821">
    <property type="entry name" value="Rhodanese/Cell cycle control phosphatase"/>
    <property type="match status" value="4"/>
</dbReference>
<reference evidence="3 4" key="1">
    <citation type="submission" date="2017-07" db="EMBL/GenBank/DDBJ databases">
        <title>Raoultella ornithinolytica strain HH3 draft genome.</title>
        <authorList>
            <person name="Duceppe M.-O."/>
            <person name="Huang H."/>
            <person name="Phipps-Todd B."/>
        </authorList>
    </citation>
    <scope>NUCLEOTIDE SEQUENCE [LARGE SCALE GENOMIC DNA]</scope>
    <source>
        <strain evidence="3 4">HH3</strain>
    </source>
</reference>
<sequence>MPIHTYRQPAQVRQSLLDHAELALIDVREEADFATAHPLFAANLPLSKLELEIHRRVPRLTTPLTVYDNGEGLAAQAVDRLRGWGYQDVALLEGGLKGWQRSGGELFQDVNSPSKAFGELVESRRQTPSLDAGELKALIDSRQPVLIVDARRFDEYQTMSIPGGISVPGGELALRIDGLVDSPQTPIVVNCAGRTRSIIGAQSLINAGVSNPVYALRNGTIGWTLAGLALDRDQQRRYAEESRASTARLQQVSQLAEKAGVAVIDQATLRRWQQQTDRTTYLFDVRSPEEYAAGHLPGSLSAPGGQLVQETDHHASVRGARLVLVDDDGIRAAITASWLAQMGWETAILRGLSAANFSERGVPAASLPAAPAAEEIDASRLAALLREPGTVVLDFTTSANYVARHIPGAYWLIRSRLKQALALIPSASRYVLTCGSSLLARYAVDEVAALTGKPVQVLSGGTAGWIASGLPLEHGATRLISARSDRYRRPYEGTDNSREAMQAYLEWEYGLVAQLANDGTHGFTVL</sequence>
<dbReference type="PANTHER" id="PTHR43855:SF1">
    <property type="entry name" value="THIOSULFATE SULFURTRANSFERASE"/>
    <property type="match status" value="1"/>
</dbReference>
<evidence type="ECO:0000313" key="3">
    <source>
        <dbReference type="EMBL" id="PIK83139.1"/>
    </source>
</evidence>
<dbReference type="RefSeq" id="WP_097357823.1">
    <property type="nucleotide sequence ID" value="NZ_ABDFAB020000002.1"/>
</dbReference>
<dbReference type="PROSITE" id="PS50206">
    <property type="entry name" value="RHODANESE_3"/>
    <property type="match status" value="3"/>
</dbReference>